<keyword evidence="2 8" id="KW-0813">Transport</keyword>
<dbReference type="Pfam" id="PF07885">
    <property type="entry name" value="Ion_trans_2"/>
    <property type="match status" value="2"/>
</dbReference>
<evidence type="ECO:0000256" key="7">
    <source>
        <dbReference type="ARBA" id="ARBA00023303"/>
    </source>
</evidence>
<evidence type="ECO:0000256" key="4">
    <source>
        <dbReference type="ARBA" id="ARBA00022989"/>
    </source>
</evidence>
<keyword evidence="13" id="KW-1185">Reference proteome</keyword>
<dbReference type="GO" id="GO:0022841">
    <property type="term" value="F:potassium ion leak channel activity"/>
    <property type="evidence" value="ECO:0007669"/>
    <property type="project" value="TreeGrafter"/>
</dbReference>
<dbReference type="InterPro" id="IPR003280">
    <property type="entry name" value="2pore_dom_K_chnl"/>
</dbReference>
<feature type="transmembrane region" description="Helical" evidence="9">
    <location>
        <begin position="119"/>
        <end position="142"/>
    </location>
</feature>
<feature type="chain" id="PRO_5041228177" description="Potassium channel domain-containing protein" evidence="10">
    <location>
        <begin position="22"/>
        <end position="206"/>
    </location>
</feature>
<keyword evidence="3 8" id="KW-0812">Transmembrane</keyword>
<dbReference type="EMBL" id="CAUJNA010003873">
    <property type="protein sequence ID" value="CAJ1411400.1"/>
    <property type="molecule type" value="Genomic_DNA"/>
</dbReference>
<keyword evidence="7 8" id="KW-0407">Ion channel</keyword>
<comment type="subcellular location">
    <subcellularLocation>
        <location evidence="1">Membrane</location>
        <topology evidence="1">Multi-pass membrane protein</topology>
    </subcellularLocation>
</comment>
<feature type="transmembrane region" description="Helical" evidence="9">
    <location>
        <begin position="25"/>
        <end position="43"/>
    </location>
</feature>
<dbReference type="PANTHER" id="PTHR11003:SF291">
    <property type="entry name" value="IP11374P"/>
    <property type="match status" value="1"/>
</dbReference>
<evidence type="ECO:0000256" key="2">
    <source>
        <dbReference type="ARBA" id="ARBA00022448"/>
    </source>
</evidence>
<reference evidence="12" key="1">
    <citation type="submission" date="2023-08" db="EMBL/GenBank/DDBJ databases">
        <authorList>
            <person name="Chen Y."/>
            <person name="Shah S."/>
            <person name="Dougan E. K."/>
            <person name="Thang M."/>
            <person name="Chan C."/>
        </authorList>
    </citation>
    <scope>NUCLEOTIDE SEQUENCE</scope>
</reference>
<evidence type="ECO:0000256" key="5">
    <source>
        <dbReference type="ARBA" id="ARBA00023065"/>
    </source>
</evidence>
<dbReference type="Gene3D" id="1.10.287.70">
    <property type="match status" value="2"/>
</dbReference>
<dbReference type="PRINTS" id="PR01333">
    <property type="entry name" value="2POREKCHANEL"/>
</dbReference>
<evidence type="ECO:0000259" key="11">
    <source>
        <dbReference type="Pfam" id="PF07885"/>
    </source>
</evidence>
<sequence length="206" mass="22444">MGLVILLFAIGAGLNFKYVGGEDWSILEAIYFAVVTMTTVGYGDYAPVTTEKQKLMAVIFIWMSITLLAVLFGFISAEAEYLVEETEDDGPHHPLKKMRSRFGSRLRKLFQSGLHPGPALLLVLLHLLAAVLLVSCESWSLIDSLYFTSVTLTTVGYGDMTPKTSEGQLATTLLVLTGVPSTAALVASASGRFTEKLTERFQALED</sequence>
<comment type="similarity">
    <text evidence="8">Belongs to the two pore domain potassium channel (TC 1.A.1.8) family.</text>
</comment>
<accession>A0AA36JS38</accession>
<feature type="domain" description="Potassium channel" evidence="11">
    <location>
        <begin position="122"/>
        <end position="190"/>
    </location>
</feature>
<feature type="domain" description="Potassium channel" evidence="11">
    <location>
        <begin position="6"/>
        <end position="75"/>
    </location>
</feature>
<evidence type="ECO:0000256" key="3">
    <source>
        <dbReference type="ARBA" id="ARBA00022692"/>
    </source>
</evidence>
<organism evidence="12 13">
    <name type="scientific">Effrenium voratum</name>
    <dbReference type="NCBI Taxonomy" id="2562239"/>
    <lineage>
        <taxon>Eukaryota</taxon>
        <taxon>Sar</taxon>
        <taxon>Alveolata</taxon>
        <taxon>Dinophyceae</taxon>
        <taxon>Suessiales</taxon>
        <taxon>Symbiodiniaceae</taxon>
        <taxon>Effrenium</taxon>
    </lineage>
</organism>
<dbReference type="SUPFAM" id="SSF81324">
    <property type="entry name" value="Voltage-gated potassium channels"/>
    <property type="match status" value="2"/>
</dbReference>
<proteinExistence type="inferred from homology"/>
<dbReference type="AlphaFoldDB" id="A0AA36JS38"/>
<evidence type="ECO:0000256" key="9">
    <source>
        <dbReference type="SAM" id="Phobius"/>
    </source>
</evidence>
<dbReference type="InterPro" id="IPR013099">
    <property type="entry name" value="K_chnl_dom"/>
</dbReference>
<evidence type="ECO:0000256" key="1">
    <source>
        <dbReference type="ARBA" id="ARBA00004141"/>
    </source>
</evidence>
<feature type="transmembrane region" description="Helical" evidence="9">
    <location>
        <begin position="55"/>
        <end position="75"/>
    </location>
</feature>
<evidence type="ECO:0000256" key="6">
    <source>
        <dbReference type="ARBA" id="ARBA00023136"/>
    </source>
</evidence>
<dbReference type="GO" id="GO:0030322">
    <property type="term" value="P:stabilization of membrane potential"/>
    <property type="evidence" value="ECO:0007669"/>
    <property type="project" value="TreeGrafter"/>
</dbReference>
<evidence type="ECO:0000313" key="12">
    <source>
        <dbReference type="EMBL" id="CAJ1411400.1"/>
    </source>
</evidence>
<evidence type="ECO:0000313" key="13">
    <source>
        <dbReference type="Proteomes" id="UP001178507"/>
    </source>
</evidence>
<gene>
    <name evidence="12" type="ORF">EVOR1521_LOCUS31985</name>
</gene>
<dbReference type="GO" id="GO:0015271">
    <property type="term" value="F:outward rectifier potassium channel activity"/>
    <property type="evidence" value="ECO:0007669"/>
    <property type="project" value="TreeGrafter"/>
</dbReference>
<dbReference type="GO" id="GO:0005886">
    <property type="term" value="C:plasma membrane"/>
    <property type="evidence" value="ECO:0007669"/>
    <property type="project" value="TreeGrafter"/>
</dbReference>
<keyword evidence="4 9" id="KW-1133">Transmembrane helix</keyword>
<evidence type="ECO:0000256" key="8">
    <source>
        <dbReference type="RuleBase" id="RU003857"/>
    </source>
</evidence>
<keyword evidence="10" id="KW-0732">Signal</keyword>
<dbReference type="PANTHER" id="PTHR11003">
    <property type="entry name" value="POTASSIUM CHANNEL, SUBFAMILY K"/>
    <property type="match status" value="1"/>
</dbReference>
<protein>
    <recommendedName>
        <fullName evidence="11">Potassium channel domain-containing protein</fullName>
    </recommendedName>
</protein>
<dbReference type="Proteomes" id="UP001178507">
    <property type="component" value="Unassembled WGS sequence"/>
</dbReference>
<name>A0AA36JS38_9DINO</name>
<feature type="signal peptide" evidence="10">
    <location>
        <begin position="1"/>
        <end position="21"/>
    </location>
</feature>
<keyword evidence="6 9" id="KW-0472">Membrane</keyword>
<keyword evidence="5 8" id="KW-0406">Ion transport</keyword>
<comment type="caution">
    <text evidence="12">The sequence shown here is derived from an EMBL/GenBank/DDBJ whole genome shotgun (WGS) entry which is preliminary data.</text>
</comment>
<evidence type="ECO:0000256" key="10">
    <source>
        <dbReference type="SAM" id="SignalP"/>
    </source>
</evidence>